<proteinExistence type="inferred from homology"/>
<evidence type="ECO:0000313" key="2">
    <source>
        <dbReference type="EMBL" id="GAA2058180.1"/>
    </source>
</evidence>
<reference evidence="3" key="1">
    <citation type="journal article" date="2019" name="Int. J. Syst. Evol. Microbiol.">
        <title>The Global Catalogue of Microorganisms (GCM) 10K type strain sequencing project: providing services to taxonomists for standard genome sequencing and annotation.</title>
        <authorList>
            <consortium name="The Broad Institute Genomics Platform"/>
            <consortium name="The Broad Institute Genome Sequencing Center for Infectious Disease"/>
            <person name="Wu L."/>
            <person name="Ma J."/>
        </authorList>
    </citation>
    <scope>NUCLEOTIDE SEQUENCE [LARGE SCALE GENOMIC DNA]</scope>
    <source>
        <strain evidence="3">JCM 16014</strain>
    </source>
</reference>
<organism evidence="2 3">
    <name type="scientific">Catenulispora yoronensis</name>
    <dbReference type="NCBI Taxonomy" id="450799"/>
    <lineage>
        <taxon>Bacteria</taxon>
        <taxon>Bacillati</taxon>
        <taxon>Actinomycetota</taxon>
        <taxon>Actinomycetes</taxon>
        <taxon>Catenulisporales</taxon>
        <taxon>Catenulisporaceae</taxon>
        <taxon>Catenulispora</taxon>
    </lineage>
</organism>
<dbReference type="Proteomes" id="UP001500751">
    <property type="component" value="Unassembled WGS sequence"/>
</dbReference>
<sequence length="441" mass="48598">MPAGTDMLDISALRVNMTSMGVDIDLSDLRFWSLPYDQRMAAFAELRARPAATLFAEPRFPLIKAGAGYYALTRHADVVEASRYPAVFSSEPASNSIPDMPRYLATYFGSMINMDDPRHARLRRIVSRAFTPKLVTGLKADIEAASARIVDTLLANRTGDFVAEAAARLPIQVICTMMGIPEDRHAMVLAHTNRILAGGDPEYTGVPEDAGWLRTKLVGPVAMLRLVGAGRSLHRLAADLGRERRRRPTGDLTSKLVGADVDGEALTDQEFGSFFILLVVAGNETTRTALSHGLKLLTDHPDQLELLLGDFDNHIVGALDEILRCCTPVTQFRRTLTQDYELNGQPLRKGDKVLLFYNAANRDPAVFEDPDRFDITRSPNPHLSFGGPGPHFCLGAHLARTEMTALFRELFARAPGIRSVGEPDRLTSSFINGIKRLRYAL</sequence>
<keyword evidence="3" id="KW-1185">Reference proteome</keyword>
<dbReference type="PANTHER" id="PTHR46696">
    <property type="entry name" value="P450, PUTATIVE (EUROFUNG)-RELATED"/>
    <property type="match status" value="1"/>
</dbReference>
<dbReference type="Pfam" id="PF00067">
    <property type="entry name" value="p450"/>
    <property type="match status" value="1"/>
</dbReference>
<gene>
    <name evidence="2" type="primary">cyp124</name>
    <name evidence="2" type="ORF">GCM10009839_79810</name>
</gene>
<protein>
    <submittedName>
        <fullName evidence="2">Methyl-branched lipid omega-hydroxylase Cyp124</fullName>
    </submittedName>
</protein>
<dbReference type="CDD" id="cd11033">
    <property type="entry name" value="CYP142-like"/>
    <property type="match status" value="1"/>
</dbReference>
<dbReference type="SUPFAM" id="SSF48264">
    <property type="entry name" value="Cytochrome P450"/>
    <property type="match status" value="1"/>
</dbReference>
<dbReference type="PANTHER" id="PTHR46696:SF4">
    <property type="entry name" value="BIOTIN BIOSYNTHESIS CYTOCHROME P450"/>
    <property type="match status" value="1"/>
</dbReference>
<dbReference type="InterPro" id="IPR036396">
    <property type="entry name" value="Cyt_P450_sf"/>
</dbReference>
<dbReference type="InterPro" id="IPR002397">
    <property type="entry name" value="Cyt_P450_B"/>
</dbReference>
<dbReference type="Gene3D" id="1.10.630.10">
    <property type="entry name" value="Cytochrome P450"/>
    <property type="match status" value="1"/>
</dbReference>
<dbReference type="PRINTS" id="PR00359">
    <property type="entry name" value="BP450"/>
</dbReference>
<name>A0ABP5GXU1_9ACTN</name>
<comment type="similarity">
    <text evidence="1">Belongs to the cytochrome P450 family.</text>
</comment>
<evidence type="ECO:0000256" key="1">
    <source>
        <dbReference type="ARBA" id="ARBA00010617"/>
    </source>
</evidence>
<dbReference type="EMBL" id="BAAAQN010000070">
    <property type="protein sequence ID" value="GAA2058180.1"/>
    <property type="molecule type" value="Genomic_DNA"/>
</dbReference>
<evidence type="ECO:0000313" key="3">
    <source>
        <dbReference type="Proteomes" id="UP001500751"/>
    </source>
</evidence>
<comment type="caution">
    <text evidence="2">The sequence shown here is derived from an EMBL/GenBank/DDBJ whole genome shotgun (WGS) entry which is preliminary data.</text>
</comment>
<accession>A0ABP5GXU1</accession>
<dbReference type="InterPro" id="IPR001128">
    <property type="entry name" value="Cyt_P450"/>
</dbReference>